<dbReference type="STRING" id="119000.SAMN05661010_02829"/>
<dbReference type="EMBL" id="FNGI01000008">
    <property type="protein sequence ID" value="SDL89010.1"/>
    <property type="molecule type" value="Genomic_DNA"/>
</dbReference>
<name>A0A1G9NRK1_9GAMM</name>
<dbReference type="Pfam" id="PF10116">
    <property type="entry name" value="Host_attach"/>
    <property type="match status" value="1"/>
</dbReference>
<evidence type="ECO:0000256" key="1">
    <source>
        <dbReference type="SAM" id="MobiDB-lite"/>
    </source>
</evidence>
<dbReference type="InterPro" id="IPR019291">
    <property type="entry name" value="Host_attachment_protein"/>
</dbReference>
<sequence>MTTYIIAADAARARILVHESKGLREIDTLVHPESQQHAGDLRTGGKGEQGGGGDTKSQHQTGNVEATADKHTSFFAKEVAEYLHDARTQGKADSFMIVAEPQFLGALRKQLDAATRECVIKEVDKDLSRASTQEIAEALDKP</sequence>
<keyword evidence="3" id="KW-1185">Reference proteome</keyword>
<reference evidence="2 3" key="1">
    <citation type="submission" date="2016-10" db="EMBL/GenBank/DDBJ databases">
        <authorList>
            <person name="de Groot N.N."/>
        </authorList>
    </citation>
    <scope>NUCLEOTIDE SEQUENCE [LARGE SCALE GENOMIC DNA]</scope>
    <source>
        <strain evidence="2 3">DSM 14789</strain>
    </source>
</reference>
<proteinExistence type="predicted"/>
<gene>
    <name evidence="2" type="ORF">SAMN05661010_02829</name>
</gene>
<organism evidence="2 3">
    <name type="scientific">Modicisalibacter muralis</name>
    <dbReference type="NCBI Taxonomy" id="119000"/>
    <lineage>
        <taxon>Bacteria</taxon>
        <taxon>Pseudomonadati</taxon>
        <taxon>Pseudomonadota</taxon>
        <taxon>Gammaproteobacteria</taxon>
        <taxon>Oceanospirillales</taxon>
        <taxon>Halomonadaceae</taxon>
        <taxon>Modicisalibacter</taxon>
    </lineage>
</organism>
<dbReference type="AlphaFoldDB" id="A0A1G9NRK1"/>
<evidence type="ECO:0000313" key="2">
    <source>
        <dbReference type="EMBL" id="SDL89010.1"/>
    </source>
</evidence>
<dbReference type="RefSeq" id="WP_089729666.1">
    <property type="nucleotide sequence ID" value="NZ_FNGI01000008.1"/>
</dbReference>
<accession>A0A1G9NRK1</accession>
<evidence type="ECO:0000313" key="3">
    <source>
        <dbReference type="Proteomes" id="UP000198654"/>
    </source>
</evidence>
<feature type="region of interest" description="Disordered" evidence="1">
    <location>
        <begin position="27"/>
        <end position="68"/>
    </location>
</feature>
<dbReference type="OrthoDB" id="329419at2"/>
<dbReference type="Proteomes" id="UP000198654">
    <property type="component" value="Unassembled WGS sequence"/>
</dbReference>
<protein>
    <submittedName>
        <fullName evidence="2">Protein required for attachment to host cells</fullName>
    </submittedName>
</protein>